<feature type="region of interest" description="Disordered" evidence="1">
    <location>
        <begin position="152"/>
        <end position="192"/>
    </location>
</feature>
<proteinExistence type="predicted"/>
<reference evidence="2 3" key="1">
    <citation type="submission" date="2016-12" db="EMBL/GenBank/DDBJ databases">
        <title>The genomes of Aspergillus section Nigri reveals drivers in fungal speciation.</title>
        <authorList>
            <consortium name="DOE Joint Genome Institute"/>
            <person name="Vesth T.C."/>
            <person name="Nybo J."/>
            <person name="Theobald S."/>
            <person name="Brandl J."/>
            <person name="Frisvad J.C."/>
            <person name="Nielsen K.F."/>
            <person name="Lyhne E.K."/>
            <person name="Kogle M.E."/>
            <person name="Kuo A."/>
            <person name="Riley R."/>
            <person name="Clum A."/>
            <person name="Nolan M."/>
            <person name="Lipzen A."/>
            <person name="Salamov A."/>
            <person name="Henrissat B."/>
            <person name="Wiebenga A."/>
            <person name="De Vries R.P."/>
            <person name="Grigoriev I.V."/>
            <person name="Mortensen U.H."/>
            <person name="Andersen M.R."/>
            <person name="Baker S.E."/>
        </authorList>
    </citation>
    <scope>NUCLEOTIDE SEQUENCE [LARGE SCALE GENOMIC DNA]</scope>
    <source>
        <strain evidence="2 3">CBS 115572</strain>
    </source>
</reference>
<gene>
    <name evidence="2" type="ORF">BO94DRAFT_380240</name>
</gene>
<evidence type="ECO:0000256" key="1">
    <source>
        <dbReference type="SAM" id="MobiDB-lite"/>
    </source>
</evidence>
<evidence type="ECO:0000313" key="2">
    <source>
        <dbReference type="EMBL" id="PWY91802.1"/>
    </source>
</evidence>
<dbReference type="AlphaFoldDB" id="A0A317X2G4"/>
<protein>
    <submittedName>
        <fullName evidence="2">Uncharacterized protein</fullName>
    </submittedName>
</protein>
<name>A0A317X2G4_9EURO</name>
<dbReference type="GeneID" id="37109399"/>
<feature type="region of interest" description="Disordered" evidence="1">
    <location>
        <begin position="66"/>
        <end position="94"/>
    </location>
</feature>
<dbReference type="RefSeq" id="XP_025469530.1">
    <property type="nucleotide sequence ID" value="XM_025607256.1"/>
</dbReference>
<dbReference type="EMBL" id="MSFK01000008">
    <property type="protein sequence ID" value="PWY91802.1"/>
    <property type="molecule type" value="Genomic_DNA"/>
</dbReference>
<organism evidence="2 3">
    <name type="scientific">Aspergillus sclerotioniger CBS 115572</name>
    <dbReference type="NCBI Taxonomy" id="1450535"/>
    <lineage>
        <taxon>Eukaryota</taxon>
        <taxon>Fungi</taxon>
        <taxon>Dikarya</taxon>
        <taxon>Ascomycota</taxon>
        <taxon>Pezizomycotina</taxon>
        <taxon>Eurotiomycetes</taxon>
        <taxon>Eurotiomycetidae</taxon>
        <taxon>Eurotiales</taxon>
        <taxon>Aspergillaceae</taxon>
        <taxon>Aspergillus</taxon>
        <taxon>Aspergillus subgen. Circumdati</taxon>
    </lineage>
</organism>
<keyword evidence="3" id="KW-1185">Reference proteome</keyword>
<sequence length="192" mass="21050">MFANMDRQISYTGPLPSTTSKLHHLPQIDPLFSLPSVPYTSTLKPHTTPMNHPLPPKPPVSKNFISGSFAPPHASATAPRNAKGKGNSNTGENMGKLHTKRAVCRDTAIRSPVNTLGISKAASQIKVHGRDDLELIDRMLDDLKSLDELDDLPHPDTLFSFSQKDDNLHNKSPGEPLGTAQLYTWPSDIQRS</sequence>
<dbReference type="Proteomes" id="UP000246702">
    <property type="component" value="Unassembled WGS sequence"/>
</dbReference>
<comment type="caution">
    <text evidence="2">The sequence shown here is derived from an EMBL/GenBank/DDBJ whole genome shotgun (WGS) entry which is preliminary data.</text>
</comment>
<feature type="compositionally biased region" description="Polar residues" evidence="1">
    <location>
        <begin position="181"/>
        <end position="192"/>
    </location>
</feature>
<accession>A0A317X2G4</accession>
<dbReference type="OrthoDB" id="4506575at2759"/>
<evidence type="ECO:0000313" key="3">
    <source>
        <dbReference type="Proteomes" id="UP000246702"/>
    </source>
</evidence>